<proteinExistence type="predicted"/>
<comment type="caution">
    <text evidence="1">The sequence shown here is derived from an EMBL/GenBank/DDBJ whole genome shotgun (WGS) entry which is preliminary data.</text>
</comment>
<gene>
    <name evidence="1" type="ORF">H2198_000515</name>
</gene>
<evidence type="ECO:0000313" key="1">
    <source>
        <dbReference type="EMBL" id="KAJ9664012.1"/>
    </source>
</evidence>
<dbReference type="EMBL" id="JAPDRQ010000005">
    <property type="protein sequence ID" value="KAJ9664012.1"/>
    <property type="molecule type" value="Genomic_DNA"/>
</dbReference>
<protein>
    <submittedName>
        <fullName evidence="1">Uncharacterized protein</fullName>
    </submittedName>
</protein>
<dbReference type="Proteomes" id="UP001172386">
    <property type="component" value="Unassembled WGS sequence"/>
</dbReference>
<name>A0ACC3AJN2_9EURO</name>
<accession>A0ACC3AJN2</accession>
<evidence type="ECO:0000313" key="2">
    <source>
        <dbReference type="Proteomes" id="UP001172386"/>
    </source>
</evidence>
<reference evidence="1" key="1">
    <citation type="submission" date="2022-10" db="EMBL/GenBank/DDBJ databases">
        <title>Culturing micro-colonial fungi from biological soil crusts in the Mojave desert and describing Neophaeococcomyces mojavensis, and introducing the new genera and species Taxawa tesnikishii.</title>
        <authorList>
            <person name="Kurbessoian T."/>
            <person name="Stajich J.E."/>
        </authorList>
    </citation>
    <scope>NUCLEOTIDE SEQUENCE</scope>
    <source>
        <strain evidence="1">JES_112</strain>
    </source>
</reference>
<sequence length="999" mass="109303">MNCLTSTSYYTESTYSAGMDTEPSSIYRRTVTISSSVVTYCATITITTEEPTSYPTITVAESPTSWEDCATDSYGDTSCAYDCPPYVETATYSYGSTISTDVSADFCGTGGLIYAPFVMASLTHTSDEISSTSTVAYTLTTLDPAPISANQTTTEPSVSSIPLTSSYNTTSTDFDDTTTTQTSSVPLTSTLTPSSRTSAGSSALIQSSPLSRSTTSTELSSSLTNSTHSSSIAPTTASERVPYETAIKRSQDYYRRQAADLAGGNDTFATPVADAWNYLIWTSALGVRRTTSGTVTMTTAAVFTLDVFSEANGALLTSWPTFTATPVLAVTPTTPACIPVTVIQPAAIATGGLLRRDAAVSGGTNAVKPYVERDSTTVVVRIRDNYLDMATNLPTITKSAPQAMLDTVPSSMYTKMTQITSVVQTTDSHGRSTSYSVVVVQPTTVSGTPEATAGGTSAASPTSTWKPTPLAIYERIVDAPFTTASYVGALYMAPILAVVIKILFEAIVASNKMMEPFERLHCAEGSNAEESLFSQYLASSFSFDAFKWAGWERSLPLWTILMYILITVAAPLASASMSVRPMDSCFISDEWRKCDPVWIVNLNFIRVLEVLLVTCIALTCLQLYCSWHYHAGVPSNPTSIVSLAVMLNYDPLVQDLQSVDCNANEEQLSTILKPYHYWLTNHNPSREETRYGLVHLPNAAPPEPPANTLIERFNATVSAWTERLTHSSLPRHTQVLMTDLVHTITMLLLLALLTTYRSDLADNAFNRFFASNTFAPKMVMVILGSLIDIQWKNFEREVRILEPYRRLSHGNARPEVTLLTTLNGTCWSNAPKCFKGLFRYPHMWFEAVIGATAILSDVNIIALSGVLMSDSQTKAAYEFSSITALYITSYMLFIMAIAMLWWRRTHTISRMPRNPDTVGVVLSYLCASRMAKDLADARMEHMSARERDQIIIASGKRYRFGITVCEDGRERWSVDYDDGHVAGEEAIAEKNPYTAVQYK</sequence>
<keyword evidence="2" id="KW-1185">Reference proteome</keyword>
<organism evidence="1 2">
    <name type="scientific">Neophaeococcomyces mojaviensis</name>
    <dbReference type="NCBI Taxonomy" id="3383035"/>
    <lineage>
        <taxon>Eukaryota</taxon>
        <taxon>Fungi</taxon>
        <taxon>Dikarya</taxon>
        <taxon>Ascomycota</taxon>
        <taxon>Pezizomycotina</taxon>
        <taxon>Eurotiomycetes</taxon>
        <taxon>Chaetothyriomycetidae</taxon>
        <taxon>Chaetothyriales</taxon>
        <taxon>Chaetothyriales incertae sedis</taxon>
        <taxon>Neophaeococcomyces</taxon>
    </lineage>
</organism>